<dbReference type="RefSeq" id="WP_178051733.1">
    <property type="nucleotide sequence ID" value="NZ_JACOPH010000001.1"/>
</dbReference>
<keyword evidence="2" id="KW-1185">Reference proteome</keyword>
<sequence length="47" mass="5502">MTRAEKAQVIIEEINESYTIPTYMEKYVTQRIIDALEQIEVKEKKGA</sequence>
<dbReference type="Proteomes" id="UP000606720">
    <property type="component" value="Unassembled WGS sequence"/>
</dbReference>
<dbReference type="AlphaFoldDB" id="A0A923RSH2"/>
<gene>
    <name evidence="1" type="ORF">H8S17_00765</name>
</gene>
<evidence type="ECO:0000313" key="1">
    <source>
        <dbReference type="EMBL" id="MBC5712750.1"/>
    </source>
</evidence>
<evidence type="ECO:0000313" key="2">
    <source>
        <dbReference type="Proteomes" id="UP000606720"/>
    </source>
</evidence>
<proteinExistence type="predicted"/>
<reference evidence="1" key="1">
    <citation type="submission" date="2020-08" db="EMBL/GenBank/DDBJ databases">
        <title>Genome public.</title>
        <authorList>
            <person name="Liu C."/>
            <person name="Sun Q."/>
        </authorList>
    </citation>
    <scope>NUCLEOTIDE SEQUENCE</scope>
    <source>
        <strain evidence="1">BX1005</strain>
    </source>
</reference>
<name>A0A923RSH2_9FIRM</name>
<protein>
    <submittedName>
        <fullName evidence="1">Uncharacterized protein</fullName>
    </submittedName>
</protein>
<dbReference type="EMBL" id="JACOPH010000001">
    <property type="protein sequence ID" value="MBC5712750.1"/>
    <property type="molecule type" value="Genomic_DNA"/>
</dbReference>
<comment type="caution">
    <text evidence="1">The sequence shown here is derived from an EMBL/GenBank/DDBJ whole genome shotgun (WGS) entry which is preliminary data.</text>
</comment>
<organism evidence="1 2">
    <name type="scientific">Roseburia zhanii</name>
    <dbReference type="NCBI Taxonomy" id="2763064"/>
    <lineage>
        <taxon>Bacteria</taxon>
        <taxon>Bacillati</taxon>
        <taxon>Bacillota</taxon>
        <taxon>Clostridia</taxon>
        <taxon>Lachnospirales</taxon>
        <taxon>Lachnospiraceae</taxon>
        <taxon>Roseburia</taxon>
    </lineage>
</organism>
<accession>A0A923RSH2</accession>